<evidence type="ECO:0000256" key="5">
    <source>
        <dbReference type="ARBA" id="ARBA00023122"/>
    </source>
</evidence>
<evidence type="ECO:0000256" key="4">
    <source>
        <dbReference type="ARBA" id="ARBA00022989"/>
    </source>
</evidence>
<dbReference type="InterPro" id="IPR036390">
    <property type="entry name" value="WH_DNA-bd_sf"/>
</dbReference>
<dbReference type="PANTHER" id="PTHR22777">
    <property type="entry name" value="HEMOLYSIN-RELATED"/>
    <property type="match status" value="1"/>
</dbReference>
<evidence type="ECO:0000256" key="2">
    <source>
        <dbReference type="ARBA" id="ARBA00022692"/>
    </source>
</evidence>
<protein>
    <submittedName>
        <fullName evidence="13">Uncharacterized protein</fullName>
    </submittedName>
</protein>
<keyword evidence="2 8" id="KW-0812">Transmembrane</keyword>
<comment type="subcellular location">
    <subcellularLocation>
        <location evidence="1">Membrane</location>
        <topology evidence="1">Multi-pass membrane protein</topology>
    </subcellularLocation>
</comment>
<keyword evidence="14" id="KW-1185">Reference proteome</keyword>
<feature type="transmembrane region" description="Helical" evidence="10">
    <location>
        <begin position="281"/>
        <end position="304"/>
    </location>
</feature>
<dbReference type="Pfam" id="PF01595">
    <property type="entry name" value="CNNM"/>
    <property type="match status" value="1"/>
</dbReference>
<evidence type="ECO:0000256" key="10">
    <source>
        <dbReference type="SAM" id="Phobius"/>
    </source>
</evidence>
<feature type="domain" description="CBS" evidence="11">
    <location>
        <begin position="487"/>
        <end position="545"/>
    </location>
</feature>
<reference evidence="13" key="1">
    <citation type="submission" date="2020-12" db="EMBL/GenBank/DDBJ databases">
        <authorList>
            <person name="Iha C."/>
        </authorList>
    </citation>
    <scope>NUCLEOTIDE SEQUENCE</scope>
</reference>
<dbReference type="SUPFAM" id="SSF53686">
    <property type="entry name" value="Tryptophan synthase beta subunit-like PLP-dependent enzymes"/>
    <property type="match status" value="1"/>
</dbReference>
<sequence>MFGIIPRPLWEKTNPPDENNRIAMAARCLLLEWADGTRALVDVGMGERWSEKERGIYAIREQDGGLREALKERAIDPTSIDHVLLTHLHFDHAGGLKKTDGSAAFAGATHWVQQRNWAWAHGPSARDGGSYRPEDWAFLGEDGAPTLELVDGISEILPGVEVLPQHGHTFGMQVVKPRVMIGCSVSSTILYVIWRASNSTNEEDRVPSQSPSNNSTELEDVSPVALLIFYVLLALGVSFLCSVLEAVLLSITPSYIATLEGSGNPAGAKLRGFKDDIDRPLAAILSLNTVAHTVGASGAGAKALEVFGDAYVAAASAVLTLLILIFSEIIPKTLGARYWKVLAPYAARVLKWLIYVTLPLVWLSQGITRLMGGSPHGEPAISREEFEILADIGSKDGILDEEESRILANLFRLNALRARDVMTPRTVILAFDEDMTVAEAMDDEQTMRFSRIPIYNKNVDGITGYVLKQEILLSSARDMHDKRLDDLRRDLLIIPVHTKLHRALDMMLERQEHIALLIDEYGGTVGILTMEDLVETLLGLEIVDELDATVDMQGLARKEWEKRAARLGLTGKEIRMKLSNRAIYGIRALFDLAYHGGQGPVQIREIAEREDIPLRFLEQIFQDLRRAELVESKRGPKGGFLLSREPKDITLAQALEALEDAPQFYSPGEETRSQPAPSTTLASGPRVSRVSELIGNTPLIKLRKLGKEGGAPIYVKLENLNPSGSIRDRYIAEILQRSVEAGQTMSGDSIALAGMNDSAVSASLIGHQLGLIVHVFAPKDASRRLAHLVLKLGAKITWTDAEGGLDGAIEAAAAWAREAPDRLYVDAFRRQAIKDAYQGISDEMLLALRGQQLGAFVTSISTGGTFREVAPYLRRSFPMLRMGGAVLIDVETKALAANPNNIIEHISLERAWEVRDQVARTQGLLLGPKGSACVALAMDIQEQIPGDQVIVALNPDAGQRYLGWEDKPLFKDTYIEGCPSKQ</sequence>
<dbReference type="Pfam" id="PF00753">
    <property type="entry name" value="Lactamase_B"/>
    <property type="match status" value="1"/>
</dbReference>
<dbReference type="Gene3D" id="3.60.15.10">
    <property type="entry name" value="Ribonuclease Z/Hydroxyacylglutathione hydrolase-like"/>
    <property type="match status" value="1"/>
</dbReference>
<dbReference type="InterPro" id="IPR001926">
    <property type="entry name" value="TrpB-like_PALP"/>
</dbReference>
<dbReference type="InterPro" id="IPR002550">
    <property type="entry name" value="CNNM"/>
</dbReference>
<keyword evidence="4 8" id="KW-1133">Transmembrane helix</keyword>
<dbReference type="NCBIfam" id="TIGR00738">
    <property type="entry name" value="rrf2_super"/>
    <property type="match status" value="1"/>
</dbReference>
<feature type="transmembrane region" description="Helical" evidence="10">
    <location>
        <begin position="342"/>
        <end position="362"/>
    </location>
</feature>
<feature type="transmembrane region" description="Helical" evidence="10">
    <location>
        <begin position="310"/>
        <end position="330"/>
    </location>
</feature>
<name>A0A8S1IX14_9CHLO</name>
<keyword evidence="3" id="KW-0677">Repeat</keyword>
<comment type="caution">
    <text evidence="13">The sequence shown here is derived from an EMBL/GenBank/DDBJ whole genome shotgun (WGS) entry which is preliminary data.</text>
</comment>
<dbReference type="SUPFAM" id="SSF54631">
    <property type="entry name" value="CBS-domain pair"/>
    <property type="match status" value="1"/>
</dbReference>
<dbReference type="InterPro" id="IPR000944">
    <property type="entry name" value="Tscrpt_reg_Rrf2"/>
</dbReference>
<dbReference type="PROSITE" id="PS51371">
    <property type="entry name" value="CBS"/>
    <property type="match status" value="1"/>
</dbReference>
<proteinExistence type="predicted"/>
<feature type="region of interest" description="Disordered" evidence="9">
    <location>
        <begin position="665"/>
        <end position="685"/>
    </location>
</feature>
<organism evidence="13 14">
    <name type="scientific">Ostreobium quekettii</name>
    <dbReference type="NCBI Taxonomy" id="121088"/>
    <lineage>
        <taxon>Eukaryota</taxon>
        <taxon>Viridiplantae</taxon>
        <taxon>Chlorophyta</taxon>
        <taxon>core chlorophytes</taxon>
        <taxon>Ulvophyceae</taxon>
        <taxon>TCBD clade</taxon>
        <taxon>Bryopsidales</taxon>
        <taxon>Ostreobineae</taxon>
        <taxon>Ostreobiaceae</taxon>
        <taxon>Ostreobium</taxon>
    </lineage>
</organism>
<evidence type="ECO:0000256" key="7">
    <source>
        <dbReference type="PROSITE-ProRule" id="PRU00703"/>
    </source>
</evidence>
<dbReference type="Pfam" id="PF00291">
    <property type="entry name" value="PALP"/>
    <property type="match status" value="1"/>
</dbReference>
<evidence type="ECO:0000259" key="12">
    <source>
        <dbReference type="PROSITE" id="PS51846"/>
    </source>
</evidence>
<feature type="transmembrane region" description="Helical" evidence="10">
    <location>
        <begin position="224"/>
        <end position="249"/>
    </location>
</feature>
<gene>
    <name evidence="13" type="ORF">OSTQU699_LOCUS4855</name>
</gene>
<dbReference type="PANTHER" id="PTHR22777:SF4">
    <property type="entry name" value="UPF0053 PROTEIN SLL1254"/>
    <property type="match status" value="1"/>
</dbReference>
<feature type="domain" description="CNNM transmembrane" evidence="12">
    <location>
        <begin position="220"/>
        <end position="403"/>
    </location>
</feature>
<dbReference type="InterPro" id="IPR001279">
    <property type="entry name" value="Metallo-B-lactamas"/>
</dbReference>
<dbReference type="InterPro" id="IPR036052">
    <property type="entry name" value="TrpB-like_PALP_sf"/>
</dbReference>
<dbReference type="Proteomes" id="UP000708148">
    <property type="component" value="Unassembled WGS sequence"/>
</dbReference>
<evidence type="ECO:0000256" key="3">
    <source>
        <dbReference type="ARBA" id="ARBA00022737"/>
    </source>
</evidence>
<dbReference type="SUPFAM" id="SSF46785">
    <property type="entry name" value="Winged helix' DNA-binding domain"/>
    <property type="match status" value="1"/>
</dbReference>
<dbReference type="Gene3D" id="1.10.10.10">
    <property type="entry name" value="Winged helix-like DNA-binding domain superfamily/Winged helix DNA-binding domain"/>
    <property type="match status" value="1"/>
</dbReference>
<evidence type="ECO:0000259" key="11">
    <source>
        <dbReference type="PROSITE" id="PS51371"/>
    </source>
</evidence>
<dbReference type="SUPFAM" id="SSF56281">
    <property type="entry name" value="Metallo-hydrolase/oxidoreductase"/>
    <property type="match status" value="1"/>
</dbReference>
<dbReference type="InterPro" id="IPR044751">
    <property type="entry name" value="Ion_transp-like_CBS"/>
</dbReference>
<dbReference type="CDD" id="cd04590">
    <property type="entry name" value="CBS_pair_CorC_HlyC_assoc"/>
    <property type="match status" value="1"/>
</dbReference>
<dbReference type="InterPro" id="IPR046342">
    <property type="entry name" value="CBS_dom_sf"/>
</dbReference>
<evidence type="ECO:0000256" key="1">
    <source>
        <dbReference type="ARBA" id="ARBA00004141"/>
    </source>
</evidence>
<accession>A0A8S1IX14</accession>
<evidence type="ECO:0000256" key="8">
    <source>
        <dbReference type="PROSITE-ProRule" id="PRU01193"/>
    </source>
</evidence>
<dbReference type="EMBL" id="CAJHUC010001033">
    <property type="protein sequence ID" value="CAD7699496.1"/>
    <property type="molecule type" value="Genomic_DNA"/>
</dbReference>
<dbReference type="Pfam" id="PF02082">
    <property type="entry name" value="Rrf2"/>
    <property type="match status" value="1"/>
</dbReference>
<dbReference type="OrthoDB" id="5353557at2759"/>
<evidence type="ECO:0000313" key="13">
    <source>
        <dbReference type="EMBL" id="CAD7699496.1"/>
    </source>
</evidence>
<dbReference type="Gene3D" id="3.40.50.1100">
    <property type="match status" value="2"/>
</dbReference>
<dbReference type="InterPro" id="IPR000644">
    <property type="entry name" value="CBS_dom"/>
</dbReference>
<evidence type="ECO:0000256" key="9">
    <source>
        <dbReference type="SAM" id="MobiDB-lite"/>
    </source>
</evidence>
<dbReference type="Pfam" id="PF00571">
    <property type="entry name" value="CBS"/>
    <property type="match status" value="1"/>
</dbReference>
<keyword evidence="6 8" id="KW-0472">Membrane</keyword>
<evidence type="ECO:0000313" key="14">
    <source>
        <dbReference type="Proteomes" id="UP000708148"/>
    </source>
</evidence>
<dbReference type="Gene3D" id="3.10.580.10">
    <property type="entry name" value="CBS-domain"/>
    <property type="match status" value="1"/>
</dbReference>
<evidence type="ECO:0000256" key="6">
    <source>
        <dbReference type="ARBA" id="ARBA00023136"/>
    </source>
</evidence>
<dbReference type="InterPro" id="IPR036866">
    <property type="entry name" value="RibonucZ/Hydroxyglut_hydro"/>
</dbReference>
<dbReference type="AlphaFoldDB" id="A0A8S1IX14"/>
<dbReference type="InterPro" id="IPR036388">
    <property type="entry name" value="WH-like_DNA-bd_sf"/>
</dbReference>
<dbReference type="PROSITE" id="PS51197">
    <property type="entry name" value="HTH_RRF2_2"/>
    <property type="match status" value="1"/>
</dbReference>
<dbReference type="PROSITE" id="PS51846">
    <property type="entry name" value="CNNM"/>
    <property type="match status" value="1"/>
</dbReference>
<dbReference type="GO" id="GO:0005886">
    <property type="term" value="C:plasma membrane"/>
    <property type="evidence" value="ECO:0007669"/>
    <property type="project" value="TreeGrafter"/>
</dbReference>
<feature type="compositionally biased region" description="Polar residues" evidence="9">
    <location>
        <begin position="673"/>
        <end position="682"/>
    </location>
</feature>
<dbReference type="SMART" id="SM00849">
    <property type="entry name" value="Lactamase_B"/>
    <property type="match status" value="1"/>
</dbReference>
<keyword evidence="5 7" id="KW-0129">CBS domain</keyword>